<feature type="compositionally biased region" description="Basic and acidic residues" evidence="9">
    <location>
        <begin position="403"/>
        <end position="412"/>
    </location>
</feature>
<dbReference type="Gene3D" id="3.40.50.2300">
    <property type="match status" value="1"/>
</dbReference>
<keyword evidence="4" id="KW-0902">Two-component regulatory system</keyword>
<evidence type="ECO:0000256" key="7">
    <source>
        <dbReference type="ARBA" id="ARBA00023163"/>
    </source>
</evidence>
<evidence type="ECO:0000256" key="2">
    <source>
        <dbReference type="ARBA" id="ARBA00022741"/>
    </source>
</evidence>
<dbReference type="PROSITE" id="PS00688">
    <property type="entry name" value="SIGMA54_INTERACT_3"/>
    <property type="match status" value="1"/>
</dbReference>
<evidence type="ECO:0000313" key="12">
    <source>
        <dbReference type="EMBL" id="QKI89553.1"/>
    </source>
</evidence>
<dbReference type="PANTHER" id="PTHR32071">
    <property type="entry name" value="TRANSCRIPTIONAL REGULATORY PROTEIN"/>
    <property type="match status" value="1"/>
</dbReference>
<dbReference type="SUPFAM" id="SSF52172">
    <property type="entry name" value="CheY-like"/>
    <property type="match status" value="1"/>
</dbReference>
<organism evidence="12 13">
    <name type="scientific">Thiomicrorhabdus xiamenensis</name>
    <dbReference type="NCBI Taxonomy" id="2739063"/>
    <lineage>
        <taxon>Bacteria</taxon>
        <taxon>Pseudomonadati</taxon>
        <taxon>Pseudomonadota</taxon>
        <taxon>Gammaproteobacteria</taxon>
        <taxon>Thiotrichales</taxon>
        <taxon>Piscirickettsiaceae</taxon>
        <taxon>Thiomicrorhabdus</taxon>
    </lineage>
</organism>
<dbReference type="CDD" id="cd00009">
    <property type="entry name" value="AAA"/>
    <property type="match status" value="1"/>
</dbReference>
<sequence length="486" mass="54176">MSIAKILVVEDDAELQEALVDILTINHFDVLAVSSAEEALKALDDEIGMVFSDIRMDGMDGYTLMKRIRAFKPYLPIVLMTAYGTVEQAVEAMKYGAVDYIEKPFEAKVLVEKAQAYFNRDASSEDDFVAADPATIQLKMMAKKVAQSDASVYISGASGTGKEVLARYIHAQSGRARQPFVAINCAAIPENMLEATLFGYEKGSFTGAYKAMPGKFEQAQGGTLFLDEIGEMKADLQAKLLRVLQEREVERIGSTKPLQLDVRVLSASNIDMKSAIREGGFREDLYYRLNVFPMRLPTLKERPKDIAAIAERLIQRHCGLSRVQPMISAPAMKRLLQYGWPGNIRELDNVIQRALLMMTGDTIKESDILLDDGMDITLSLSGESETVVPDNSSDASSEQFSDVESREAETHPREAFVRNDEAEFTETSFFEEALPVDLKAREMQLILQTLKQFSGHRQKTAEALNISPRTLRYKIAKLKEQGVEVP</sequence>
<reference evidence="12 13" key="1">
    <citation type="submission" date="2020-05" db="EMBL/GenBank/DDBJ databases">
        <title>Thiomicrorhabdus sediminis sp.nov. and Thiomicrorhabdus xiamenensis sp.nov., novel sulfur-oxidizing bacteria isolated from coastal sediment.</title>
        <authorList>
            <person name="Liu X."/>
        </authorList>
    </citation>
    <scope>NUCLEOTIDE SEQUENCE [LARGE SCALE GENOMIC DNA]</scope>
    <source>
        <strain evidence="12 13">G2</strain>
    </source>
</reference>
<dbReference type="InterPro" id="IPR027417">
    <property type="entry name" value="P-loop_NTPase"/>
</dbReference>
<dbReference type="InterPro" id="IPR002197">
    <property type="entry name" value="HTH_Fis"/>
</dbReference>
<keyword evidence="2" id="KW-0547">Nucleotide-binding</keyword>
<feature type="compositionally biased region" description="Polar residues" evidence="9">
    <location>
        <begin position="384"/>
        <end position="402"/>
    </location>
</feature>
<dbReference type="Gene3D" id="1.10.8.60">
    <property type="match status" value="1"/>
</dbReference>
<dbReference type="InterPro" id="IPR002078">
    <property type="entry name" value="Sigma_54_int"/>
</dbReference>
<keyword evidence="5" id="KW-0805">Transcription regulation</keyword>
<dbReference type="InterPro" id="IPR025944">
    <property type="entry name" value="Sigma_54_int_dom_CS"/>
</dbReference>
<dbReference type="GO" id="GO:0006355">
    <property type="term" value="P:regulation of DNA-templated transcription"/>
    <property type="evidence" value="ECO:0007669"/>
    <property type="project" value="InterPro"/>
</dbReference>
<dbReference type="InterPro" id="IPR009057">
    <property type="entry name" value="Homeodomain-like_sf"/>
</dbReference>
<dbReference type="SMART" id="SM00382">
    <property type="entry name" value="AAA"/>
    <property type="match status" value="1"/>
</dbReference>
<dbReference type="InterPro" id="IPR003593">
    <property type="entry name" value="AAA+_ATPase"/>
</dbReference>
<feature type="modified residue" description="4-aspartylphosphate" evidence="8">
    <location>
        <position position="53"/>
    </location>
</feature>
<dbReference type="RefSeq" id="WP_173285478.1">
    <property type="nucleotide sequence ID" value="NZ_CP054020.1"/>
</dbReference>
<keyword evidence="13" id="KW-1185">Reference proteome</keyword>
<dbReference type="Gene3D" id="1.10.10.60">
    <property type="entry name" value="Homeodomain-like"/>
    <property type="match status" value="1"/>
</dbReference>
<accession>A0A7D4NPC8</accession>
<dbReference type="Pfam" id="PF00158">
    <property type="entry name" value="Sigma54_activat"/>
    <property type="match status" value="1"/>
</dbReference>
<evidence type="ECO:0000256" key="1">
    <source>
        <dbReference type="ARBA" id="ARBA00022553"/>
    </source>
</evidence>
<dbReference type="PROSITE" id="PS50110">
    <property type="entry name" value="RESPONSE_REGULATORY"/>
    <property type="match status" value="1"/>
</dbReference>
<evidence type="ECO:0000256" key="6">
    <source>
        <dbReference type="ARBA" id="ARBA00023125"/>
    </source>
</evidence>
<proteinExistence type="predicted"/>
<dbReference type="InterPro" id="IPR025943">
    <property type="entry name" value="Sigma_54_int_dom_ATP-bd_2"/>
</dbReference>
<protein>
    <submittedName>
        <fullName evidence="12">Sigma-54-dependent Fis family transcriptional regulator</fullName>
    </submittedName>
</protein>
<keyword evidence="1 8" id="KW-0597">Phosphoprotein</keyword>
<evidence type="ECO:0000256" key="8">
    <source>
        <dbReference type="PROSITE-ProRule" id="PRU00169"/>
    </source>
</evidence>
<feature type="domain" description="Sigma-54 factor interaction" evidence="10">
    <location>
        <begin position="128"/>
        <end position="356"/>
    </location>
</feature>
<keyword evidence="6" id="KW-0238">DNA-binding</keyword>
<dbReference type="KEGG" id="txa:HQN79_08235"/>
<evidence type="ECO:0000256" key="4">
    <source>
        <dbReference type="ARBA" id="ARBA00023012"/>
    </source>
</evidence>
<evidence type="ECO:0000313" key="13">
    <source>
        <dbReference type="Proteomes" id="UP000504724"/>
    </source>
</evidence>
<dbReference type="PROSITE" id="PS50045">
    <property type="entry name" value="SIGMA54_INTERACT_4"/>
    <property type="match status" value="1"/>
</dbReference>
<dbReference type="FunFam" id="3.40.50.300:FF:000006">
    <property type="entry name" value="DNA-binding transcriptional regulator NtrC"/>
    <property type="match status" value="1"/>
</dbReference>
<dbReference type="AlphaFoldDB" id="A0A7D4NPC8"/>
<gene>
    <name evidence="12" type="ORF">HQN79_08235</name>
</gene>
<dbReference type="GO" id="GO:0043565">
    <property type="term" value="F:sequence-specific DNA binding"/>
    <property type="evidence" value="ECO:0007669"/>
    <property type="project" value="InterPro"/>
</dbReference>
<dbReference type="FunFam" id="3.40.50.2300:FF:000018">
    <property type="entry name" value="DNA-binding transcriptional regulator NtrC"/>
    <property type="match status" value="1"/>
</dbReference>
<dbReference type="InterPro" id="IPR058031">
    <property type="entry name" value="AAA_lid_NorR"/>
</dbReference>
<dbReference type="GO" id="GO:0000160">
    <property type="term" value="P:phosphorelay signal transduction system"/>
    <property type="evidence" value="ECO:0007669"/>
    <property type="project" value="UniProtKB-KW"/>
</dbReference>
<name>A0A7D4NPC8_9GAMM</name>
<evidence type="ECO:0000259" key="10">
    <source>
        <dbReference type="PROSITE" id="PS50045"/>
    </source>
</evidence>
<dbReference type="PANTHER" id="PTHR32071:SF21">
    <property type="entry name" value="TRANSCRIPTIONAL REGULATORY PROTEIN FLGR"/>
    <property type="match status" value="1"/>
</dbReference>
<dbReference type="GO" id="GO:0005524">
    <property type="term" value="F:ATP binding"/>
    <property type="evidence" value="ECO:0007669"/>
    <property type="project" value="UniProtKB-KW"/>
</dbReference>
<dbReference type="PROSITE" id="PS00676">
    <property type="entry name" value="SIGMA54_INTERACT_2"/>
    <property type="match status" value="1"/>
</dbReference>
<dbReference type="PRINTS" id="PR01590">
    <property type="entry name" value="HTHFIS"/>
</dbReference>
<evidence type="ECO:0000256" key="3">
    <source>
        <dbReference type="ARBA" id="ARBA00022840"/>
    </source>
</evidence>
<evidence type="ECO:0000256" key="5">
    <source>
        <dbReference type="ARBA" id="ARBA00023015"/>
    </source>
</evidence>
<dbReference type="InterPro" id="IPR001789">
    <property type="entry name" value="Sig_transdc_resp-reg_receiver"/>
</dbReference>
<dbReference type="Pfam" id="PF25601">
    <property type="entry name" value="AAA_lid_14"/>
    <property type="match status" value="1"/>
</dbReference>
<dbReference type="Gene3D" id="3.40.50.300">
    <property type="entry name" value="P-loop containing nucleotide triphosphate hydrolases"/>
    <property type="match status" value="1"/>
</dbReference>
<dbReference type="Proteomes" id="UP000504724">
    <property type="component" value="Chromosome"/>
</dbReference>
<evidence type="ECO:0000256" key="9">
    <source>
        <dbReference type="SAM" id="MobiDB-lite"/>
    </source>
</evidence>
<evidence type="ECO:0000259" key="11">
    <source>
        <dbReference type="PROSITE" id="PS50110"/>
    </source>
</evidence>
<dbReference type="Pfam" id="PF00072">
    <property type="entry name" value="Response_reg"/>
    <property type="match status" value="1"/>
</dbReference>
<dbReference type="SUPFAM" id="SSF46689">
    <property type="entry name" value="Homeodomain-like"/>
    <property type="match status" value="1"/>
</dbReference>
<keyword evidence="7" id="KW-0804">Transcription</keyword>
<dbReference type="EMBL" id="CP054020">
    <property type="protein sequence ID" value="QKI89553.1"/>
    <property type="molecule type" value="Genomic_DNA"/>
</dbReference>
<dbReference type="SUPFAM" id="SSF52540">
    <property type="entry name" value="P-loop containing nucleoside triphosphate hydrolases"/>
    <property type="match status" value="1"/>
</dbReference>
<dbReference type="InterPro" id="IPR011006">
    <property type="entry name" value="CheY-like_superfamily"/>
</dbReference>
<dbReference type="Pfam" id="PF02954">
    <property type="entry name" value="HTH_8"/>
    <property type="match status" value="1"/>
</dbReference>
<dbReference type="SMART" id="SM00448">
    <property type="entry name" value="REC"/>
    <property type="match status" value="1"/>
</dbReference>
<keyword evidence="3" id="KW-0067">ATP-binding</keyword>
<feature type="domain" description="Response regulatory" evidence="11">
    <location>
        <begin position="5"/>
        <end position="118"/>
    </location>
</feature>
<feature type="region of interest" description="Disordered" evidence="9">
    <location>
        <begin position="384"/>
        <end position="412"/>
    </location>
</feature>